<evidence type="ECO:0000313" key="3">
    <source>
        <dbReference type="Proteomes" id="UP000232003"/>
    </source>
</evidence>
<dbReference type="Proteomes" id="UP000232003">
    <property type="component" value="Chromosome"/>
</dbReference>
<keyword evidence="3" id="KW-1185">Reference proteome</keyword>
<protein>
    <submittedName>
        <fullName evidence="2">Putative oxidoreductase</fullName>
    </submittedName>
</protein>
<name>A0A2K8SM73_9NOSO</name>
<dbReference type="InterPro" id="IPR053135">
    <property type="entry name" value="AKR2_Oxidoreductase"/>
</dbReference>
<feature type="domain" description="NADP-dependent oxidoreductase" evidence="1">
    <location>
        <begin position="24"/>
        <end position="226"/>
    </location>
</feature>
<reference evidence="2 3" key="1">
    <citation type="submission" date="2017-11" db="EMBL/GenBank/DDBJ databases">
        <title>Complete genome of a free-living desiccation-tolerant cyanobacterium and its photosynthetic adaptation to extreme terrestrial habitat.</title>
        <authorList>
            <person name="Shang J."/>
        </authorList>
    </citation>
    <scope>NUCLEOTIDE SEQUENCE [LARGE SCALE GENOMIC DNA]</scope>
    <source>
        <strain evidence="2 3">CCNUN1</strain>
    </source>
</reference>
<dbReference type="AlphaFoldDB" id="A0A2K8SM73"/>
<evidence type="ECO:0000259" key="1">
    <source>
        <dbReference type="Pfam" id="PF00248"/>
    </source>
</evidence>
<dbReference type="InterPro" id="IPR023210">
    <property type="entry name" value="NADP_OxRdtase_dom"/>
</dbReference>
<dbReference type="PANTHER" id="PTHR43312">
    <property type="entry name" value="D-THREO-ALDOSE 1-DEHYDROGENASE"/>
    <property type="match status" value="1"/>
</dbReference>
<dbReference type="OrthoDB" id="9773828at2"/>
<accession>A0A2K8SM73</accession>
<dbReference type="SUPFAM" id="SSF51430">
    <property type="entry name" value="NAD(P)-linked oxidoreductase"/>
    <property type="match status" value="1"/>
</dbReference>
<proteinExistence type="predicted"/>
<gene>
    <name evidence="2" type="ORF">COO91_02467</name>
</gene>
<dbReference type="Pfam" id="PF00248">
    <property type="entry name" value="Aldo_ket_red"/>
    <property type="match status" value="1"/>
</dbReference>
<sequence length="320" mass="35791">MSGTTSNLEMQYRVLGSTGKKVSAIGLGGWHIALKHVDEELGIRIVRTAIDRGITFMDNSWDYNGGVSEIRMGKALRDGYRDKVFLMTKIDGRSKKAAAKQLDESLQRLQVDCIDLVQHHEILRHEDPHRVFHQEGANAALIEAREAGKLRYIGFTGHKDPYVHLHMLEVAATNGFKFDTAQMPLNVMDAHFRSFEKLVVPELVKQNIGILGMKSLANGILLRSNTVTPIECLHYALNLPTSVVITGIDSMEILDQTFEAVRTFQPMNDEQVRSLLAKTAEAASRGEFEPFKTSSIFDSTAQNPDWLGEEPQQLQQLMSA</sequence>
<dbReference type="Gene3D" id="3.20.20.100">
    <property type="entry name" value="NADP-dependent oxidoreductase domain"/>
    <property type="match status" value="1"/>
</dbReference>
<dbReference type="KEGG" id="nfl:COO91_02467"/>
<dbReference type="RefSeq" id="WP_100898457.1">
    <property type="nucleotide sequence ID" value="NZ_CAWNNC010000001.1"/>
</dbReference>
<organism evidence="2 3">
    <name type="scientific">Nostoc flagelliforme CCNUN1</name>
    <dbReference type="NCBI Taxonomy" id="2038116"/>
    <lineage>
        <taxon>Bacteria</taxon>
        <taxon>Bacillati</taxon>
        <taxon>Cyanobacteriota</taxon>
        <taxon>Cyanophyceae</taxon>
        <taxon>Nostocales</taxon>
        <taxon>Nostocaceae</taxon>
        <taxon>Nostoc</taxon>
    </lineage>
</organism>
<dbReference type="CDD" id="cd19100">
    <property type="entry name" value="AKR_unchar"/>
    <property type="match status" value="1"/>
</dbReference>
<dbReference type="InterPro" id="IPR036812">
    <property type="entry name" value="NAD(P)_OxRdtase_dom_sf"/>
</dbReference>
<dbReference type="PANTHER" id="PTHR43312:SF1">
    <property type="entry name" value="NADP-DEPENDENT OXIDOREDUCTASE DOMAIN-CONTAINING PROTEIN"/>
    <property type="match status" value="1"/>
</dbReference>
<evidence type="ECO:0000313" key="2">
    <source>
        <dbReference type="EMBL" id="AUB36552.1"/>
    </source>
</evidence>
<dbReference type="EMBL" id="CP024785">
    <property type="protein sequence ID" value="AUB36552.1"/>
    <property type="molecule type" value="Genomic_DNA"/>
</dbReference>